<sequence>MQNAAASAAQSPTAAQSRLLKGPSFADVVIQEVARLAREVQAIQRDREALQRQMEALRTEVREMKLQRSGPPVRVVGRDGVSLERIIEQAVPYTIVEKIPEGVHSFELLELKKPVLIRRNMASRKSDTVLMGSIVVASRGVKFESVCFRCDPECQYTQMLTIGTSDSFIDATEAELVDCDTNMSVVVKSGAPVIRHCSFHVQGELNEQGLRSSLTSCIWLGRDSAATIDSCYIDGRAQRVNAFSIDDNAWGRLRRNVIYGSLEYPAFHRGSFGNIDLDNTNEINCPVYHGVRKLRHLDASPSPSPASPHDRSSAWGWADRRPLRPDESPMSPMSPMSAASPTSPNPNREAGLASPPVPPPRRQVPWQLL</sequence>
<dbReference type="Proteomes" id="UP001178507">
    <property type="component" value="Unassembled WGS sequence"/>
</dbReference>
<organism evidence="3 4">
    <name type="scientific">Effrenium voratum</name>
    <dbReference type="NCBI Taxonomy" id="2562239"/>
    <lineage>
        <taxon>Eukaryota</taxon>
        <taxon>Sar</taxon>
        <taxon>Alveolata</taxon>
        <taxon>Dinophyceae</taxon>
        <taxon>Suessiales</taxon>
        <taxon>Symbiodiniaceae</taxon>
        <taxon>Effrenium</taxon>
    </lineage>
</organism>
<feature type="region of interest" description="Disordered" evidence="2">
    <location>
        <begin position="298"/>
        <end position="369"/>
    </location>
</feature>
<feature type="compositionally biased region" description="Basic and acidic residues" evidence="2">
    <location>
        <begin position="308"/>
        <end position="327"/>
    </location>
</feature>
<keyword evidence="4" id="KW-1185">Reference proteome</keyword>
<keyword evidence="1" id="KW-0175">Coiled coil</keyword>
<gene>
    <name evidence="3" type="ORF">EVOR1521_LOCUS28370</name>
</gene>
<evidence type="ECO:0000313" key="3">
    <source>
        <dbReference type="EMBL" id="CAJ1406396.1"/>
    </source>
</evidence>
<dbReference type="EMBL" id="CAUJNA010003627">
    <property type="protein sequence ID" value="CAJ1406396.1"/>
    <property type="molecule type" value="Genomic_DNA"/>
</dbReference>
<evidence type="ECO:0000256" key="1">
    <source>
        <dbReference type="SAM" id="Coils"/>
    </source>
</evidence>
<feature type="coiled-coil region" evidence="1">
    <location>
        <begin position="26"/>
        <end position="67"/>
    </location>
</feature>
<feature type="compositionally biased region" description="Low complexity" evidence="2">
    <location>
        <begin position="328"/>
        <end position="347"/>
    </location>
</feature>
<dbReference type="AlphaFoldDB" id="A0AA36JJX0"/>
<comment type="caution">
    <text evidence="3">The sequence shown here is derived from an EMBL/GenBank/DDBJ whole genome shotgun (WGS) entry which is preliminary data.</text>
</comment>
<protein>
    <submittedName>
        <fullName evidence="3">Uncharacterized protein</fullName>
    </submittedName>
</protein>
<name>A0AA36JJX0_9DINO</name>
<evidence type="ECO:0000256" key="2">
    <source>
        <dbReference type="SAM" id="MobiDB-lite"/>
    </source>
</evidence>
<reference evidence="3" key="1">
    <citation type="submission" date="2023-08" db="EMBL/GenBank/DDBJ databases">
        <authorList>
            <person name="Chen Y."/>
            <person name="Shah S."/>
            <person name="Dougan E. K."/>
            <person name="Thang M."/>
            <person name="Chan C."/>
        </authorList>
    </citation>
    <scope>NUCLEOTIDE SEQUENCE</scope>
</reference>
<accession>A0AA36JJX0</accession>
<proteinExistence type="predicted"/>
<evidence type="ECO:0000313" key="4">
    <source>
        <dbReference type="Proteomes" id="UP001178507"/>
    </source>
</evidence>